<reference evidence="2 3" key="1">
    <citation type="submission" date="2016-04" db="EMBL/GenBank/DDBJ databases">
        <authorList>
            <person name="Evans L.H."/>
            <person name="Alamgir A."/>
            <person name="Owens N."/>
            <person name="Weber N.D."/>
            <person name="Virtaneva K."/>
            <person name="Barbian K."/>
            <person name="Babar A."/>
            <person name="Rosenke K."/>
        </authorList>
    </citation>
    <scope>NUCLEOTIDE SEQUENCE [LARGE SCALE GENOMIC DNA]</scope>
    <source>
        <strain evidence="2 3">LMa1</strain>
    </source>
</reference>
<dbReference type="CDD" id="cd09874">
    <property type="entry name" value="PIN_MT3492-like"/>
    <property type="match status" value="1"/>
</dbReference>
<dbReference type="Proteomes" id="UP000078532">
    <property type="component" value="Unassembled WGS sequence"/>
</dbReference>
<dbReference type="OrthoDB" id="5568064at2"/>
<comment type="caution">
    <text evidence="2">The sequence shown here is derived from an EMBL/GenBank/DDBJ whole genome shotgun (WGS) entry which is preliminary data.</text>
</comment>
<evidence type="ECO:0000313" key="3">
    <source>
        <dbReference type="Proteomes" id="UP000078532"/>
    </source>
</evidence>
<keyword evidence="3" id="KW-1185">Reference proteome</keyword>
<dbReference type="InterPro" id="IPR002716">
    <property type="entry name" value="PIN_dom"/>
</dbReference>
<evidence type="ECO:0000313" key="2">
    <source>
        <dbReference type="EMBL" id="OAT85217.1"/>
    </source>
</evidence>
<dbReference type="Gene3D" id="3.40.50.1010">
    <property type="entry name" value="5'-nuclease"/>
    <property type="match status" value="1"/>
</dbReference>
<name>A0A1B7LGI4_9FIRM</name>
<accession>A0A1B7LGI4</accession>
<dbReference type="EMBL" id="LYVF01000069">
    <property type="protein sequence ID" value="OAT85217.1"/>
    <property type="molecule type" value="Genomic_DNA"/>
</dbReference>
<sequence length="148" mass="16283">MIAYLDTSALVKLYVDENGSGLVHDMVDASLIVATSKVAFAEARSAFFRVFKEGFLDEGAYLQIVSIFLADWDHYLCIEVSGEVIRLAGELVEKYQLRGFDAIHLSAAHILKQQVKAPVVAACWDARLWEAFQKSGFTVIPAEKPGSG</sequence>
<feature type="domain" description="PIN" evidence="1">
    <location>
        <begin position="4"/>
        <end position="111"/>
    </location>
</feature>
<dbReference type="RefSeq" id="WP_066666957.1">
    <property type="nucleotide sequence ID" value="NZ_LYVF01000069.1"/>
</dbReference>
<dbReference type="STRING" id="1838280.A6M21_06635"/>
<evidence type="ECO:0000259" key="1">
    <source>
        <dbReference type="Pfam" id="PF01850"/>
    </source>
</evidence>
<gene>
    <name evidence="2" type="ORF">A6M21_06635</name>
</gene>
<dbReference type="InterPro" id="IPR029060">
    <property type="entry name" value="PIN-like_dom_sf"/>
</dbReference>
<dbReference type="Pfam" id="PF01850">
    <property type="entry name" value="PIN"/>
    <property type="match status" value="1"/>
</dbReference>
<organism evidence="2 3">
    <name type="scientific">Desulfotomaculum copahuensis</name>
    <dbReference type="NCBI Taxonomy" id="1838280"/>
    <lineage>
        <taxon>Bacteria</taxon>
        <taxon>Bacillati</taxon>
        <taxon>Bacillota</taxon>
        <taxon>Clostridia</taxon>
        <taxon>Eubacteriales</taxon>
        <taxon>Desulfotomaculaceae</taxon>
        <taxon>Desulfotomaculum</taxon>
    </lineage>
</organism>
<proteinExistence type="predicted"/>
<dbReference type="SUPFAM" id="SSF88723">
    <property type="entry name" value="PIN domain-like"/>
    <property type="match status" value="1"/>
</dbReference>
<dbReference type="AlphaFoldDB" id="A0A1B7LGI4"/>
<protein>
    <submittedName>
        <fullName evidence="2">Twitching motility protein PilT</fullName>
    </submittedName>
</protein>